<dbReference type="EMBL" id="GIFC01007439">
    <property type="protein sequence ID" value="MXU89522.1"/>
    <property type="molecule type" value="Transcribed_RNA"/>
</dbReference>
<protein>
    <submittedName>
        <fullName evidence="1">Putative secreted protein</fullName>
    </submittedName>
</protein>
<organism evidence="1">
    <name type="scientific">Ixodes ricinus</name>
    <name type="common">Common tick</name>
    <name type="synonym">Acarus ricinus</name>
    <dbReference type="NCBI Taxonomy" id="34613"/>
    <lineage>
        <taxon>Eukaryota</taxon>
        <taxon>Metazoa</taxon>
        <taxon>Ecdysozoa</taxon>
        <taxon>Arthropoda</taxon>
        <taxon>Chelicerata</taxon>
        <taxon>Arachnida</taxon>
        <taxon>Acari</taxon>
        <taxon>Parasitiformes</taxon>
        <taxon>Ixodida</taxon>
        <taxon>Ixodoidea</taxon>
        <taxon>Ixodidae</taxon>
        <taxon>Ixodinae</taxon>
        <taxon>Ixodes</taxon>
    </lineage>
</organism>
<accession>A0A6B0UAG6</accession>
<name>A0A6B0UAG6_IXORI</name>
<sequence>MSVARVLRVVPLIAPAGINQCFAHDLFLCIDQHGASYQSVLRVTCEEPLVRKLAVLLAVSIIIFGTLCTSDVLRQHIKELKAELVTTLTNLHGYYAHFGIIPTSKEPP</sequence>
<dbReference type="AlphaFoldDB" id="A0A6B0UAG6"/>
<evidence type="ECO:0000313" key="1">
    <source>
        <dbReference type="EMBL" id="MXU89522.1"/>
    </source>
</evidence>
<proteinExistence type="predicted"/>
<reference evidence="1" key="1">
    <citation type="submission" date="2019-12" db="EMBL/GenBank/DDBJ databases">
        <title>An insight into the sialome of adult female Ixodes ricinus ticks feeding for 6 days.</title>
        <authorList>
            <person name="Perner J."/>
            <person name="Ribeiro J.M.C."/>
        </authorList>
    </citation>
    <scope>NUCLEOTIDE SEQUENCE</scope>
    <source>
        <strain evidence="1">Semi-engorged</strain>
        <tissue evidence="1">Salivary glands</tissue>
    </source>
</reference>